<organism evidence="1 2">
    <name type="scientific">Mediterraneibacter gnavus</name>
    <name type="common">Ruminococcus gnavus</name>
    <dbReference type="NCBI Taxonomy" id="33038"/>
    <lineage>
        <taxon>Bacteria</taxon>
        <taxon>Bacillati</taxon>
        <taxon>Bacillota</taxon>
        <taxon>Clostridia</taxon>
        <taxon>Lachnospirales</taxon>
        <taxon>Lachnospiraceae</taxon>
        <taxon>Mediterraneibacter</taxon>
    </lineage>
</organism>
<dbReference type="Proteomes" id="UP001076974">
    <property type="component" value="Unassembled WGS sequence"/>
</dbReference>
<proteinExistence type="predicted"/>
<evidence type="ECO:0000313" key="1">
    <source>
        <dbReference type="EMBL" id="MCZ0688312.1"/>
    </source>
</evidence>
<protein>
    <submittedName>
        <fullName evidence="1">Uncharacterized protein</fullName>
    </submittedName>
</protein>
<dbReference type="RefSeq" id="WP_004613242.1">
    <property type="nucleotide sequence ID" value="NZ_BAABXV010000001.1"/>
</dbReference>
<dbReference type="AlphaFoldDB" id="A0AAJ1GAA1"/>
<dbReference type="EMBL" id="JAPRBD010000001">
    <property type="protein sequence ID" value="MCZ0688312.1"/>
    <property type="molecule type" value="Genomic_DNA"/>
</dbReference>
<comment type="caution">
    <text evidence="1">The sequence shown here is derived from an EMBL/GenBank/DDBJ whole genome shotgun (WGS) entry which is preliminary data.</text>
</comment>
<name>A0AAJ1GAA1_MEDGN</name>
<gene>
    <name evidence="1" type="ORF">OZZ16_00005</name>
</gene>
<reference evidence="1" key="1">
    <citation type="submission" date="2022-11" db="EMBL/GenBank/DDBJ databases">
        <title>Temperate bacteriophages infecting mucin-degrading bacterium Ruminococcus gnavus from the human gut.</title>
        <authorList>
            <person name="Buttimer C."/>
        </authorList>
    </citation>
    <scope>NUCLEOTIDE SEQUENCE</scope>
    <source>
        <strain evidence="1">CCUG 52279</strain>
    </source>
</reference>
<evidence type="ECO:0000313" key="2">
    <source>
        <dbReference type="Proteomes" id="UP001076974"/>
    </source>
</evidence>
<sequence>MDKIIDVKKRKRGGNDERTSWKNYRFCKRKQNSARVYHLEANLS</sequence>
<accession>A0AAJ1GAA1</accession>